<dbReference type="KEGG" id="aas:Aasi_1245"/>
<dbReference type="RefSeq" id="WP_012473322.1">
    <property type="nucleotide sequence ID" value="NC_010830.1"/>
</dbReference>
<gene>
    <name evidence="3" type="ordered locus">Aasi_1245</name>
</gene>
<evidence type="ECO:0000256" key="1">
    <source>
        <dbReference type="ARBA" id="ARBA00022614"/>
    </source>
</evidence>
<dbReference type="EMBL" id="CP001102">
    <property type="protein sequence ID" value="ACE06567.1"/>
    <property type="molecule type" value="Genomic_DNA"/>
</dbReference>
<reference evidence="3 4" key="1">
    <citation type="journal article" date="2010" name="J. Bacteriol.">
        <title>The genome of the amoeba symbiont 'Candidatus Amoebophilus asiaticus' reveals common mechanisms for host cell interaction among amoeba-associated bacteria.</title>
        <authorList>
            <person name="Schmitz-Esser S."/>
            <person name="Tischler P."/>
            <person name="Arnold R."/>
            <person name="Montanaro J."/>
            <person name="Wagner M."/>
            <person name="Rattei T."/>
            <person name="Horn M."/>
        </authorList>
    </citation>
    <scope>NUCLEOTIDE SEQUENCE [LARGE SCALE GENOMIC DNA]</scope>
    <source>
        <strain evidence="3 4">5a2</strain>
    </source>
</reference>
<dbReference type="PANTHER" id="PTHR48051">
    <property type="match status" value="1"/>
</dbReference>
<evidence type="ECO:0000313" key="3">
    <source>
        <dbReference type="EMBL" id="ACE06567.1"/>
    </source>
</evidence>
<keyword evidence="2" id="KW-0677">Repeat</keyword>
<evidence type="ECO:0000256" key="2">
    <source>
        <dbReference type="ARBA" id="ARBA00022737"/>
    </source>
</evidence>
<dbReference type="Gene3D" id="3.80.10.10">
    <property type="entry name" value="Ribonuclease Inhibitor"/>
    <property type="match status" value="2"/>
</dbReference>
<dbReference type="PROSITE" id="PS51450">
    <property type="entry name" value="LRR"/>
    <property type="match status" value="4"/>
</dbReference>
<dbReference type="Pfam" id="PF13855">
    <property type="entry name" value="LRR_8"/>
    <property type="match status" value="2"/>
</dbReference>
<dbReference type="InterPro" id="IPR050216">
    <property type="entry name" value="LRR_domain-containing"/>
</dbReference>
<organism evidence="3 4">
    <name type="scientific">Amoebophilus asiaticus (strain 5a2)</name>
    <dbReference type="NCBI Taxonomy" id="452471"/>
    <lineage>
        <taxon>Bacteria</taxon>
        <taxon>Pseudomonadati</taxon>
        <taxon>Bacteroidota</taxon>
        <taxon>Cytophagia</taxon>
        <taxon>Cytophagales</taxon>
        <taxon>Amoebophilaceae</taxon>
        <taxon>Candidatus Amoebophilus</taxon>
    </lineage>
</organism>
<evidence type="ECO:0008006" key="5">
    <source>
        <dbReference type="Google" id="ProtNLM"/>
    </source>
</evidence>
<dbReference type="InterPro" id="IPR003591">
    <property type="entry name" value="Leu-rich_rpt_typical-subtyp"/>
</dbReference>
<dbReference type="SMART" id="SM00369">
    <property type="entry name" value="LRR_TYP"/>
    <property type="match status" value="6"/>
</dbReference>
<evidence type="ECO:0000313" key="4">
    <source>
        <dbReference type="Proteomes" id="UP000001227"/>
    </source>
</evidence>
<sequence length="467" mass="53922">MKRTNLTTTNLQSILVILVMGYICACKEPVPTDSTSRQEKNIYTQNISLASLDANSPDSLWEQFFAQRGMRRVGDHLFLEEDKSISLFRGRFGTMSITDAEAKEAIIGFIKYLHYRNITMRSINIVKDVLCELDLAIIEFASITEQFRHLENLTLHNNRIQDMPALIASLPNLKELHLDNNNIGQLPEQLGALTQLEKFQVSNNQLCELPSSITQLTNLTELDLSNNQFSYFPLPIYTAKQISIQADDVGEVMPVTNPFIRIRTLSLKNNQLREIPEYIGLFTNLERLYLDSNKIHRLPHTMTQLTNLSRLVLAHNELKELPGCMYSFITLGRLNACRNAWYQPKDLIKLNYKEIRKEAQKMLPTSLATLCMRCIVGPVERLNNYTPRELKNLLPIGLSYRYLPYMYQKASYWKEGEKYVCFMPLGDLNIPFSMDFSFVTLADLDNLFEKIIKRSKEEIVFQKKGYC</sequence>
<dbReference type="InterPro" id="IPR001611">
    <property type="entry name" value="Leu-rich_rpt"/>
</dbReference>
<dbReference type="SUPFAM" id="SSF52058">
    <property type="entry name" value="L domain-like"/>
    <property type="match status" value="1"/>
</dbReference>
<dbReference type="InterPro" id="IPR032675">
    <property type="entry name" value="LRR_dom_sf"/>
</dbReference>
<dbReference type="SMART" id="SM00364">
    <property type="entry name" value="LRR_BAC"/>
    <property type="match status" value="7"/>
</dbReference>
<keyword evidence="1" id="KW-0433">Leucine-rich repeat</keyword>
<dbReference type="OrthoDB" id="981985at2"/>
<dbReference type="PANTHER" id="PTHR48051:SF46">
    <property type="entry name" value="LEUCINE RICH REPEAT-CONTAINING DOMAIN PROTEIN"/>
    <property type="match status" value="1"/>
</dbReference>
<keyword evidence="4" id="KW-1185">Reference proteome</keyword>
<dbReference type="Pfam" id="PF00560">
    <property type="entry name" value="LRR_1"/>
    <property type="match status" value="1"/>
</dbReference>
<proteinExistence type="predicted"/>
<protein>
    <recommendedName>
        <fullName evidence="5">Leucine-rich repeat domain-containing protein</fullName>
    </recommendedName>
</protein>
<dbReference type="Proteomes" id="UP000001227">
    <property type="component" value="Chromosome"/>
</dbReference>
<name>B3ETL5_AMOA5</name>
<dbReference type="HOGENOM" id="CLU_584810_0_0_10"/>
<accession>B3ETL5</accession>
<dbReference type="STRING" id="452471.Aasi_1245"/>
<dbReference type="GO" id="GO:0005737">
    <property type="term" value="C:cytoplasm"/>
    <property type="evidence" value="ECO:0007669"/>
    <property type="project" value="TreeGrafter"/>
</dbReference>
<dbReference type="eggNOG" id="COG4886">
    <property type="taxonomic scope" value="Bacteria"/>
</dbReference>
<dbReference type="AlphaFoldDB" id="B3ETL5"/>